<name>A0A1E4TJ87_9ASCO</name>
<keyword evidence="9" id="KW-1185">Reference proteome</keyword>
<dbReference type="Proteomes" id="UP000095023">
    <property type="component" value="Unassembled WGS sequence"/>
</dbReference>
<reference evidence="9" key="1">
    <citation type="submission" date="2016-02" db="EMBL/GenBank/DDBJ databases">
        <title>Comparative genomics of biotechnologically important yeasts.</title>
        <authorList>
            <consortium name="DOE Joint Genome Institute"/>
            <person name="Riley R."/>
            <person name="Haridas S."/>
            <person name="Wolfe K.H."/>
            <person name="Lopes M.R."/>
            <person name="Hittinger C.T."/>
            <person name="Goker M."/>
            <person name="Salamov A."/>
            <person name="Wisecaver J."/>
            <person name="Long T.M."/>
            <person name="Aerts A.L."/>
            <person name="Barry K."/>
            <person name="Choi C."/>
            <person name="Clum A."/>
            <person name="Coughlan A.Y."/>
            <person name="Deshpande S."/>
            <person name="Douglass A.P."/>
            <person name="Hanson S.J."/>
            <person name="Klenk H.-P."/>
            <person name="Labutti K."/>
            <person name="Lapidus A."/>
            <person name="Lindquist E."/>
            <person name="Lipzen A."/>
            <person name="Meier-Kolthoff J.P."/>
            <person name="Ohm R.A."/>
            <person name="Otillar R.P."/>
            <person name="Pangilinan J."/>
            <person name="Peng Y."/>
            <person name="Rokas A."/>
            <person name="Rosa C.A."/>
            <person name="Scheuner C."/>
            <person name="Sibirny A.A."/>
            <person name="Slot J.C."/>
            <person name="Stielow J.B."/>
            <person name="Sun H."/>
            <person name="Kurtzman C.P."/>
            <person name="Blackwell M."/>
            <person name="Jeffries T.W."/>
            <person name="Grigoriev I.V."/>
        </authorList>
    </citation>
    <scope>NUCLEOTIDE SEQUENCE [LARGE SCALE GENOMIC DNA]</scope>
    <source>
        <strain evidence="9">NRRL Y-17796</strain>
    </source>
</reference>
<organism evidence="8 9">
    <name type="scientific">Tortispora caseinolytica NRRL Y-17796</name>
    <dbReference type="NCBI Taxonomy" id="767744"/>
    <lineage>
        <taxon>Eukaryota</taxon>
        <taxon>Fungi</taxon>
        <taxon>Dikarya</taxon>
        <taxon>Ascomycota</taxon>
        <taxon>Saccharomycotina</taxon>
        <taxon>Trigonopsidomycetes</taxon>
        <taxon>Trigonopsidales</taxon>
        <taxon>Trigonopsidaceae</taxon>
        <taxon>Tortispora</taxon>
    </lineage>
</organism>
<gene>
    <name evidence="8" type="ORF">CANCADRAFT_30132</name>
</gene>
<evidence type="ECO:0000256" key="2">
    <source>
        <dbReference type="ARBA" id="ARBA00009199"/>
    </source>
</evidence>
<dbReference type="EMBL" id="KV453841">
    <property type="protein sequence ID" value="ODV91806.1"/>
    <property type="molecule type" value="Genomic_DNA"/>
</dbReference>
<evidence type="ECO:0000256" key="3">
    <source>
        <dbReference type="ARBA" id="ARBA00012922"/>
    </source>
</evidence>
<evidence type="ECO:0000256" key="1">
    <source>
        <dbReference type="ARBA" id="ARBA00001311"/>
    </source>
</evidence>
<feature type="binding site" evidence="6">
    <location>
        <begin position="237"/>
        <end position="240"/>
    </location>
    <ligand>
        <name>substrate</name>
    </ligand>
</feature>
<dbReference type="EC" id="3.5.1.4" evidence="3"/>
<dbReference type="GO" id="GO:0004040">
    <property type="term" value="F:amidase activity"/>
    <property type="evidence" value="ECO:0007669"/>
    <property type="project" value="UniProtKB-EC"/>
</dbReference>
<dbReference type="InterPro" id="IPR020556">
    <property type="entry name" value="Amidase_CS"/>
</dbReference>
<comment type="catalytic activity">
    <reaction evidence="1">
        <text>a monocarboxylic acid amide + H2O = a monocarboxylate + NH4(+)</text>
        <dbReference type="Rhea" id="RHEA:12020"/>
        <dbReference type="ChEBI" id="CHEBI:15377"/>
        <dbReference type="ChEBI" id="CHEBI:28938"/>
        <dbReference type="ChEBI" id="CHEBI:35757"/>
        <dbReference type="ChEBI" id="CHEBI:83628"/>
        <dbReference type="EC" id="3.5.1.4"/>
    </reaction>
</comment>
<proteinExistence type="inferred from homology"/>
<evidence type="ECO:0000313" key="8">
    <source>
        <dbReference type="EMBL" id="ODV91806.1"/>
    </source>
</evidence>
<dbReference type="PANTHER" id="PTHR46072:SF4">
    <property type="entry name" value="AMIDASE C550.07-RELATED"/>
    <property type="match status" value="1"/>
</dbReference>
<sequence>MQTTEDPVKYEQWKSEIERVRKIRDDSIIKEYLIPEDKLPPADQLNMMNVPRESGIMTEKELTITETPVYILAGEIAEGKYTAVETLTAFLKRATMAQQLLNCVTEFLADEAMKLAESLDKTFKETGKTVGPLHGIPLSIKEHLWVAGKEANAGFVGFIGRVVDEDNLQLSILKKAGVVPFARTNEPQSLMHADSYNNIFGMTWNPHNRLLTAGGSSGGEGSLVGFYGSSFGIGSDIAGSIRNPAGFNGCYGYRPTAQRITVKGRSGAGAGQITLLPSIGPFTQSADDLELYMKTVTDGKPWEVDCTIPIMPWRKVETPKSLTIGVMKEDGIVYPLKPVFRALDHAIKKLEKAGHKVVTWDPLNSKEIYEMALKSFFADGGTAQKKALEISGEPWLELTKYALSHAKPLSGLEQWEQNAIRNASRIAWFDKMNKEGIDIIMCPVSFGPAAISHECEHWAYTAIFNVLDMPGSVFPTGITVDPQIDAEDTFKPRTEYEARQRDKYLRAPEKYIDAPINLQLIGRQFRDEEVLAYTKVIASAVLGE</sequence>
<dbReference type="PROSITE" id="PS00571">
    <property type="entry name" value="AMIDASES"/>
    <property type="match status" value="1"/>
</dbReference>
<evidence type="ECO:0000256" key="4">
    <source>
        <dbReference type="ARBA" id="ARBA00022801"/>
    </source>
</evidence>
<dbReference type="AlphaFoldDB" id="A0A1E4TJ87"/>
<dbReference type="Pfam" id="PF01425">
    <property type="entry name" value="Amidase"/>
    <property type="match status" value="1"/>
</dbReference>
<evidence type="ECO:0000256" key="6">
    <source>
        <dbReference type="PIRSR" id="PIRSR001221-2"/>
    </source>
</evidence>
<dbReference type="PIRSF" id="PIRSF001221">
    <property type="entry name" value="Amidase_fungi"/>
    <property type="match status" value="1"/>
</dbReference>
<evidence type="ECO:0000259" key="7">
    <source>
        <dbReference type="Pfam" id="PF01425"/>
    </source>
</evidence>
<evidence type="ECO:0000313" key="9">
    <source>
        <dbReference type="Proteomes" id="UP000095023"/>
    </source>
</evidence>
<feature type="binding site" evidence="6">
    <location>
        <position position="190"/>
    </location>
    <ligand>
        <name>substrate</name>
    </ligand>
</feature>
<dbReference type="Gene3D" id="3.90.1300.10">
    <property type="entry name" value="Amidase signature (AS) domain"/>
    <property type="match status" value="1"/>
</dbReference>
<feature type="active site" description="Acyl-ester intermediate" evidence="5">
    <location>
        <position position="240"/>
    </location>
</feature>
<feature type="active site" description="Charge relay system" evidence="5">
    <location>
        <position position="216"/>
    </location>
</feature>
<dbReference type="InterPro" id="IPR036928">
    <property type="entry name" value="AS_sf"/>
</dbReference>
<dbReference type="InterPro" id="IPR023631">
    <property type="entry name" value="Amidase_dom"/>
</dbReference>
<protein>
    <recommendedName>
        <fullName evidence="3">amidase</fullName>
        <ecNumber evidence="3">3.5.1.4</ecNumber>
    </recommendedName>
</protein>
<dbReference type="OrthoDB" id="6428749at2759"/>
<dbReference type="PANTHER" id="PTHR46072">
    <property type="entry name" value="AMIDASE-RELATED-RELATED"/>
    <property type="match status" value="1"/>
</dbReference>
<feature type="domain" description="Amidase" evidence="7">
    <location>
        <begin position="85"/>
        <end position="531"/>
    </location>
</feature>
<feature type="binding site" evidence="6">
    <location>
        <position position="216"/>
    </location>
    <ligand>
        <name>substrate</name>
    </ligand>
</feature>
<keyword evidence="4" id="KW-0378">Hydrolase</keyword>
<evidence type="ECO:0000256" key="5">
    <source>
        <dbReference type="PIRSR" id="PIRSR001221-1"/>
    </source>
</evidence>
<comment type="similarity">
    <text evidence="2">Belongs to the amidase family.</text>
</comment>
<feature type="active site" description="Charge relay system" evidence="5">
    <location>
        <position position="141"/>
    </location>
</feature>
<dbReference type="SUPFAM" id="SSF75304">
    <property type="entry name" value="Amidase signature (AS) enzymes"/>
    <property type="match status" value="1"/>
</dbReference>
<accession>A0A1E4TJ87</accession>